<proteinExistence type="predicted"/>
<organism evidence="5 6">
    <name type="scientific">Pristionchus entomophagus</name>
    <dbReference type="NCBI Taxonomy" id="358040"/>
    <lineage>
        <taxon>Eukaryota</taxon>
        <taxon>Metazoa</taxon>
        <taxon>Ecdysozoa</taxon>
        <taxon>Nematoda</taxon>
        <taxon>Chromadorea</taxon>
        <taxon>Rhabditida</taxon>
        <taxon>Rhabditina</taxon>
        <taxon>Diplogasteromorpha</taxon>
        <taxon>Diplogasteroidea</taxon>
        <taxon>Neodiplogasteridae</taxon>
        <taxon>Pristionchus</taxon>
    </lineage>
</organism>
<comment type="caution">
    <text evidence="5">The sequence shown here is derived from an EMBL/GenBank/DDBJ whole genome shotgun (WGS) entry which is preliminary data.</text>
</comment>
<dbReference type="InterPro" id="IPR000536">
    <property type="entry name" value="Nucl_hrmn_rcpt_lig-bd"/>
</dbReference>
<keyword evidence="3" id="KW-0675">Receptor</keyword>
<feature type="domain" description="NR LBD" evidence="4">
    <location>
        <begin position="28"/>
        <end position="272"/>
    </location>
</feature>
<dbReference type="SUPFAM" id="SSF48508">
    <property type="entry name" value="Nuclear receptor ligand-binding domain"/>
    <property type="match status" value="1"/>
</dbReference>
<keyword evidence="6" id="KW-1185">Reference proteome</keyword>
<dbReference type="PANTHER" id="PTHR47630:SF4">
    <property type="entry name" value="NUCLEAR HORMONE RECEPTOR FAMILY MEMBER NHR-62"/>
    <property type="match status" value="1"/>
</dbReference>
<keyword evidence="2" id="KW-0804">Transcription</keyword>
<evidence type="ECO:0000256" key="1">
    <source>
        <dbReference type="ARBA" id="ARBA00023015"/>
    </source>
</evidence>
<keyword evidence="1" id="KW-0805">Transcription regulation</keyword>
<evidence type="ECO:0000256" key="3">
    <source>
        <dbReference type="ARBA" id="ARBA00023170"/>
    </source>
</evidence>
<dbReference type="EMBL" id="BTSX01000004">
    <property type="protein sequence ID" value="GMS92081.1"/>
    <property type="molecule type" value="Genomic_DNA"/>
</dbReference>
<feature type="non-terminal residue" evidence="5">
    <location>
        <position position="1"/>
    </location>
</feature>
<dbReference type="Gene3D" id="1.10.565.10">
    <property type="entry name" value="Retinoid X Receptor"/>
    <property type="match status" value="1"/>
</dbReference>
<dbReference type="InterPro" id="IPR035500">
    <property type="entry name" value="NHR-like_dom_sf"/>
</dbReference>
<evidence type="ECO:0000313" key="5">
    <source>
        <dbReference type="EMBL" id="GMS92081.1"/>
    </source>
</evidence>
<sequence>LPEIKPIMEIDALVRRFKQVCDRWEEPRAVKMINTVRTDFTELYKHPDLLSARTKLDSSAKRIATSDDTLDNHRRMFVLFCDLMHATPEVMEMEERDQVTLARKSFLPFYLLMTALWSRRSNKPGICFTNGSYFPTSKEHQPLPDVNECASRCVFYLNEPIRALDLTEAEQAVIAYLTCFYDGLPQLSPEGCKLHYAMREKLLRYLKDVCRRTMRTREIPSEFAEVIRVSRIISLFPSITDLSIRASDNLEACEMLQIVKFDSFMGRMERIV</sequence>
<dbReference type="Proteomes" id="UP001432027">
    <property type="component" value="Unassembled WGS sequence"/>
</dbReference>
<dbReference type="Pfam" id="PF00104">
    <property type="entry name" value="Hormone_recep"/>
    <property type="match status" value="1"/>
</dbReference>
<protein>
    <recommendedName>
        <fullName evidence="4">NR LBD domain-containing protein</fullName>
    </recommendedName>
</protein>
<dbReference type="PROSITE" id="PS51843">
    <property type="entry name" value="NR_LBD"/>
    <property type="match status" value="1"/>
</dbReference>
<reference evidence="5" key="1">
    <citation type="submission" date="2023-10" db="EMBL/GenBank/DDBJ databases">
        <title>Genome assembly of Pristionchus species.</title>
        <authorList>
            <person name="Yoshida K."/>
            <person name="Sommer R.J."/>
        </authorList>
    </citation>
    <scope>NUCLEOTIDE SEQUENCE</scope>
    <source>
        <strain evidence="5">RS0144</strain>
    </source>
</reference>
<evidence type="ECO:0000256" key="2">
    <source>
        <dbReference type="ARBA" id="ARBA00023163"/>
    </source>
</evidence>
<dbReference type="AlphaFoldDB" id="A0AAV5T928"/>
<dbReference type="PANTHER" id="PTHR47630">
    <property type="entry name" value="NUCLEAR HORMONE RECEPTOR FAMILY-RELATED-RELATED"/>
    <property type="match status" value="1"/>
</dbReference>
<evidence type="ECO:0000313" key="6">
    <source>
        <dbReference type="Proteomes" id="UP001432027"/>
    </source>
</evidence>
<dbReference type="SMART" id="SM00430">
    <property type="entry name" value="HOLI"/>
    <property type="match status" value="1"/>
</dbReference>
<evidence type="ECO:0000259" key="4">
    <source>
        <dbReference type="PROSITE" id="PS51843"/>
    </source>
</evidence>
<name>A0AAV5T928_9BILA</name>
<accession>A0AAV5T928</accession>
<dbReference type="InterPro" id="IPR052499">
    <property type="entry name" value="C.elegans_NHRs"/>
</dbReference>
<gene>
    <name evidence="5" type="ORF">PENTCL1PPCAC_14256</name>
</gene>